<feature type="transmembrane region" description="Helical" evidence="10">
    <location>
        <begin position="368"/>
        <end position="389"/>
    </location>
</feature>
<protein>
    <recommendedName>
        <fullName evidence="13">Mannosyltransferase (PIG-V)</fullName>
    </recommendedName>
</protein>
<comment type="subcellular location">
    <subcellularLocation>
        <location evidence="1">Endoplasmic reticulum membrane</location>
        <topology evidence="1">Multi-pass membrane protein</topology>
    </subcellularLocation>
</comment>
<evidence type="ECO:0000256" key="10">
    <source>
        <dbReference type="SAM" id="Phobius"/>
    </source>
</evidence>
<reference evidence="11 12" key="1">
    <citation type="submission" date="2024-09" db="EMBL/GenBank/DDBJ databases">
        <authorList>
            <person name="Sun Q."/>
            <person name="Mori K."/>
        </authorList>
    </citation>
    <scope>NUCLEOTIDE SEQUENCE [LARGE SCALE GENOMIC DNA]</scope>
    <source>
        <strain evidence="11 12">CCM 7468</strain>
    </source>
</reference>
<evidence type="ECO:0000313" key="12">
    <source>
        <dbReference type="Proteomes" id="UP001589789"/>
    </source>
</evidence>
<evidence type="ECO:0000256" key="9">
    <source>
        <dbReference type="ARBA" id="ARBA00023136"/>
    </source>
</evidence>
<keyword evidence="5" id="KW-0808">Transferase</keyword>
<organism evidence="11 12">
    <name type="scientific">Muricoccus vinaceus</name>
    <dbReference type="NCBI Taxonomy" id="424704"/>
    <lineage>
        <taxon>Bacteria</taxon>
        <taxon>Pseudomonadati</taxon>
        <taxon>Pseudomonadota</taxon>
        <taxon>Alphaproteobacteria</taxon>
        <taxon>Acetobacterales</taxon>
        <taxon>Roseomonadaceae</taxon>
        <taxon>Muricoccus</taxon>
    </lineage>
</organism>
<evidence type="ECO:0000256" key="7">
    <source>
        <dbReference type="ARBA" id="ARBA00022824"/>
    </source>
</evidence>
<feature type="transmembrane region" description="Helical" evidence="10">
    <location>
        <begin position="191"/>
        <end position="211"/>
    </location>
</feature>
<proteinExistence type="predicted"/>
<sequence>MNNAGSHRVRTGWTISAALLAALLVLRYAIYAAAAQPFGGLVDALCKWDCGWYAYVAAQGYELSPQLEANDQANWAFFPAFPALARVVAGLVGIRPAAAGVMLNVALLAAFVMLAVLWFEKTWPQQPGSAGRTGLIFFLLVWPAGFYLSAPLTEALFNTLLLAMVLLLRAGLWMPAGLAAAGLSATRPNGIIVVVLASLAVAVPPLLQLAASRTAEARSGAALALLRAAAFSALGGLGIASFMIFLHLHMGDALAFFHVQVAWGHGFGSPLSTLLQGLQAADLANLTGDVTRVRSETFLSLAALASLVVAIWLGWRRRWLEATVLIATPIVPLSTGYPIGLIGLQRYVLTNPFLILAIWDFVRRLPPIWRGAVVAVLAAAQGWSLWMFYRGALVLV</sequence>
<feature type="transmembrane region" description="Helical" evidence="10">
    <location>
        <begin position="75"/>
        <end position="94"/>
    </location>
</feature>
<dbReference type="PANTHER" id="PTHR12468">
    <property type="entry name" value="GPI MANNOSYLTRANSFERASE 2"/>
    <property type="match status" value="1"/>
</dbReference>
<keyword evidence="7" id="KW-0256">Endoplasmic reticulum</keyword>
<dbReference type="InterPro" id="IPR007315">
    <property type="entry name" value="PIG-V/Gpi18"/>
</dbReference>
<comment type="pathway">
    <text evidence="2">Glycolipid biosynthesis; glycosylphosphatidylinositol-anchor biosynthesis.</text>
</comment>
<name>A0ABV6ILF2_9PROT</name>
<gene>
    <name evidence="11" type="ORF">ACFFIC_02425</name>
</gene>
<keyword evidence="9 10" id="KW-0472">Membrane</keyword>
<accession>A0ABV6ILF2</accession>
<keyword evidence="12" id="KW-1185">Reference proteome</keyword>
<feature type="transmembrane region" description="Helical" evidence="10">
    <location>
        <begin position="297"/>
        <end position="315"/>
    </location>
</feature>
<evidence type="ECO:0000256" key="6">
    <source>
        <dbReference type="ARBA" id="ARBA00022692"/>
    </source>
</evidence>
<feature type="transmembrane region" description="Helical" evidence="10">
    <location>
        <begin position="322"/>
        <end position="348"/>
    </location>
</feature>
<feature type="transmembrane region" description="Helical" evidence="10">
    <location>
        <begin position="131"/>
        <end position="148"/>
    </location>
</feature>
<dbReference type="PANTHER" id="PTHR12468:SF2">
    <property type="entry name" value="GPI MANNOSYLTRANSFERASE 2"/>
    <property type="match status" value="1"/>
</dbReference>
<evidence type="ECO:0000256" key="5">
    <source>
        <dbReference type="ARBA" id="ARBA00022679"/>
    </source>
</evidence>
<evidence type="ECO:0000313" key="11">
    <source>
        <dbReference type="EMBL" id="MFC0384402.1"/>
    </source>
</evidence>
<keyword evidence="8 10" id="KW-1133">Transmembrane helix</keyword>
<evidence type="ECO:0000256" key="4">
    <source>
        <dbReference type="ARBA" id="ARBA00022676"/>
    </source>
</evidence>
<evidence type="ECO:0000256" key="8">
    <source>
        <dbReference type="ARBA" id="ARBA00022989"/>
    </source>
</evidence>
<feature type="transmembrane region" description="Helical" evidence="10">
    <location>
        <begin position="101"/>
        <end position="119"/>
    </location>
</feature>
<evidence type="ECO:0000256" key="3">
    <source>
        <dbReference type="ARBA" id="ARBA00022502"/>
    </source>
</evidence>
<feature type="transmembrane region" description="Helical" evidence="10">
    <location>
        <begin position="223"/>
        <end position="248"/>
    </location>
</feature>
<evidence type="ECO:0008006" key="13">
    <source>
        <dbReference type="Google" id="ProtNLM"/>
    </source>
</evidence>
<evidence type="ECO:0000256" key="2">
    <source>
        <dbReference type="ARBA" id="ARBA00004687"/>
    </source>
</evidence>
<dbReference type="Proteomes" id="UP001589789">
    <property type="component" value="Unassembled WGS sequence"/>
</dbReference>
<dbReference type="RefSeq" id="WP_377048458.1">
    <property type="nucleotide sequence ID" value="NZ_JBHLVZ010000002.1"/>
</dbReference>
<keyword evidence="3" id="KW-0337">GPI-anchor biosynthesis</keyword>
<dbReference type="EMBL" id="JBHLVZ010000002">
    <property type="protein sequence ID" value="MFC0384402.1"/>
    <property type="molecule type" value="Genomic_DNA"/>
</dbReference>
<keyword evidence="4" id="KW-0328">Glycosyltransferase</keyword>
<comment type="caution">
    <text evidence="11">The sequence shown here is derived from an EMBL/GenBank/DDBJ whole genome shotgun (WGS) entry which is preliminary data.</text>
</comment>
<feature type="transmembrane region" description="Helical" evidence="10">
    <location>
        <begin position="160"/>
        <end position="185"/>
    </location>
</feature>
<evidence type="ECO:0000256" key="1">
    <source>
        <dbReference type="ARBA" id="ARBA00004477"/>
    </source>
</evidence>
<keyword evidence="6 10" id="KW-0812">Transmembrane</keyword>